<name>A0A9J5YP75_SOLCO</name>
<proteinExistence type="predicted"/>
<dbReference type="Proteomes" id="UP000824120">
    <property type="component" value="Chromosome 6"/>
</dbReference>
<evidence type="ECO:0000313" key="1">
    <source>
        <dbReference type="EMBL" id="KAG5600686.1"/>
    </source>
</evidence>
<organism evidence="1 2">
    <name type="scientific">Solanum commersonii</name>
    <name type="common">Commerson's wild potato</name>
    <name type="synonym">Commerson's nightshade</name>
    <dbReference type="NCBI Taxonomy" id="4109"/>
    <lineage>
        <taxon>Eukaryota</taxon>
        <taxon>Viridiplantae</taxon>
        <taxon>Streptophyta</taxon>
        <taxon>Embryophyta</taxon>
        <taxon>Tracheophyta</taxon>
        <taxon>Spermatophyta</taxon>
        <taxon>Magnoliopsida</taxon>
        <taxon>eudicotyledons</taxon>
        <taxon>Gunneridae</taxon>
        <taxon>Pentapetalae</taxon>
        <taxon>asterids</taxon>
        <taxon>lamiids</taxon>
        <taxon>Solanales</taxon>
        <taxon>Solanaceae</taxon>
        <taxon>Solanoideae</taxon>
        <taxon>Solaneae</taxon>
        <taxon>Solanum</taxon>
    </lineage>
</organism>
<dbReference type="AlphaFoldDB" id="A0A9J5YP75"/>
<evidence type="ECO:0000313" key="2">
    <source>
        <dbReference type="Proteomes" id="UP000824120"/>
    </source>
</evidence>
<dbReference type="EMBL" id="JACXVP010000006">
    <property type="protein sequence ID" value="KAG5600686.1"/>
    <property type="molecule type" value="Genomic_DNA"/>
</dbReference>
<gene>
    <name evidence="1" type="ORF">H5410_032056</name>
</gene>
<sequence length="115" mass="13317">MFESEERKSDEEEKLKKVNPKKEERILDCFRNYGGFSDLVAANDQSELVGEFRIFCVLFIQIPCFYEDFNALREGHGSRLKKSGTDTSSNFSHDISLVFAGLWINARVVGNREEW</sequence>
<protein>
    <submittedName>
        <fullName evidence="1">Uncharacterized protein</fullName>
    </submittedName>
</protein>
<accession>A0A9J5YP75</accession>
<comment type="caution">
    <text evidence="1">The sequence shown here is derived from an EMBL/GenBank/DDBJ whole genome shotgun (WGS) entry which is preliminary data.</text>
</comment>
<keyword evidence="2" id="KW-1185">Reference proteome</keyword>
<reference evidence="1 2" key="1">
    <citation type="submission" date="2020-09" db="EMBL/GenBank/DDBJ databases">
        <title>De no assembly of potato wild relative species, Solanum commersonii.</title>
        <authorList>
            <person name="Cho K."/>
        </authorList>
    </citation>
    <scope>NUCLEOTIDE SEQUENCE [LARGE SCALE GENOMIC DNA]</scope>
    <source>
        <strain evidence="1">LZ3.2</strain>
        <tissue evidence="1">Leaf</tissue>
    </source>
</reference>